<accession>A0ABW7MPU5</accession>
<gene>
    <name evidence="2" type="ORF">V8G56_07785</name>
</gene>
<keyword evidence="1" id="KW-1133">Transmembrane helix</keyword>
<evidence type="ECO:0000313" key="3">
    <source>
        <dbReference type="Proteomes" id="UP001610104"/>
    </source>
</evidence>
<keyword evidence="3" id="KW-1185">Reference proteome</keyword>
<dbReference type="EMBL" id="JBAWKC010000002">
    <property type="protein sequence ID" value="MFH6768630.1"/>
    <property type="molecule type" value="Genomic_DNA"/>
</dbReference>
<keyword evidence="1" id="KW-0812">Transmembrane</keyword>
<feature type="transmembrane region" description="Helical" evidence="1">
    <location>
        <begin position="220"/>
        <end position="240"/>
    </location>
</feature>
<sequence>MEEINLEKYKSAWKTEQSFLEEKLPREQIMKFMQMSSKNISGLFKKSLIIDIIIKILLSLSFGVLLVLYSNQNRILLINLVFILLTIFAILAQIKTYKRILGVKNADQNIKTSLYSYIDFYTKKFLLSLIITSFSSPLVFISGAFYYFYYKYGTVRSFQHEDYLVFGAIIFIGFLISAFFQIKNFNFHVRQLESSLADIEQETINESKLKHYKKLNNRNLIIYSIILFIGLLLLILFLFMI</sequence>
<reference evidence="2 3" key="1">
    <citation type="submission" date="2024-02" db="EMBL/GenBank/DDBJ databases">
        <title>A Gaetbulibacter species isolated from tidal flats and genomic insights of their niches.</title>
        <authorList>
            <person name="Ye Y."/>
        </authorList>
    </citation>
    <scope>NUCLEOTIDE SEQUENCE [LARGE SCALE GENOMIC DNA]</scope>
    <source>
        <strain evidence="2 3">KEM-8</strain>
    </source>
</reference>
<protein>
    <submittedName>
        <fullName evidence="2">Uncharacterized protein</fullName>
    </submittedName>
</protein>
<proteinExistence type="predicted"/>
<comment type="caution">
    <text evidence="2">The sequence shown here is derived from an EMBL/GenBank/DDBJ whole genome shotgun (WGS) entry which is preliminary data.</text>
</comment>
<organism evidence="2 3">
    <name type="scientific">Gaetbulibacter aquiaggeris</name>
    <dbReference type="NCBI Taxonomy" id="1735373"/>
    <lineage>
        <taxon>Bacteria</taxon>
        <taxon>Pseudomonadati</taxon>
        <taxon>Bacteroidota</taxon>
        <taxon>Flavobacteriia</taxon>
        <taxon>Flavobacteriales</taxon>
        <taxon>Flavobacteriaceae</taxon>
        <taxon>Gaetbulibacter</taxon>
    </lineage>
</organism>
<feature type="transmembrane region" description="Helical" evidence="1">
    <location>
        <begin position="163"/>
        <end position="182"/>
    </location>
</feature>
<dbReference type="RefSeq" id="WP_395437881.1">
    <property type="nucleotide sequence ID" value="NZ_JBAWKC010000002.1"/>
</dbReference>
<name>A0ABW7MPU5_9FLAO</name>
<feature type="transmembrane region" description="Helical" evidence="1">
    <location>
        <begin position="48"/>
        <end position="69"/>
    </location>
</feature>
<dbReference type="Proteomes" id="UP001610104">
    <property type="component" value="Unassembled WGS sequence"/>
</dbReference>
<evidence type="ECO:0000313" key="2">
    <source>
        <dbReference type="EMBL" id="MFH6768630.1"/>
    </source>
</evidence>
<evidence type="ECO:0000256" key="1">
    <source>
        <dbReference type="SAM" id="Phobius"/>
    </source>
</evidence>
<feature type="transmembrane region" description="Helical" evidence="1">
    <location>
        <begin position="125"/>
        <end position="148"/>
    </location>
</feature>
<feature type="transmembrane region" description="Helical" evidence="1">
    <location>
        <begin position="75"/>
        <end position="94"/>
    </location>
</feature>
<keyword evidence="1" id="KW-0472">Membrane</keyword>